<sequence length="131" mass="14636">MSTRRGNSAIDPYSTSQDPPFNAALKFPPRTSGDAIVVNKLCYISHPNAGNHAIAEGKTGESWKAKPQKFGNLCGPGEQMVQVHRVFIPNQRLLYIEDRQPFQTADDCVVKATGSNIYIKWDTRYLHKKMG</sequence>
<dbReference type="EMBL" id="CM026426">
    <property type="protein sequence ID" value="KAG0572478.1"/>
    <property type="molecule type" value="Genomic_DNA"/>
</dbReference>
<organism evidence="2 3">
    <name type="scientific">Ceratodon purpureus</name>
    <name type="common">Fire moss</name>
    <name type="synonym">Dicranum purpureum</name>
    <dbReference type="NCBI Taxonomy" id="3225"/>
    <lineage>
        <taxon>Eukaryota</taxon>
        <taxon>Viridiplantae</taxon>
        <taxon>Streptophyta</taxon>
        <taxon>Embryophyta</taxon>
        <taxon>Bryophyta</taxon>
        <taxon>Bryophytina</taxon>
        <taxon>Bryopsida</taxon>
        <taxon>Dicranidae</taxon>
        <taxon>Pseudoditrichales</taxon>
        <taxon>Ditrichaceae</taxon>
        <taxon>Ceratodon</taxon>
    </lineage>
</organism>
<evidence type="ECO:0000313" key="2">
    <source>
        <dbReference type="EMBL" id="KAG0572478.1"/>
    </source>
</evidence>
<accession>A0A8T0HPF1</accession>
<dbReference type="Proteomes" id="UP000822688">
    <property type="component" value="Chromosome V"/>
</dbReference>
<gene>
    <name evidence="2" type="ORF">KC19_VG098400</name>
</gene>
<keyword evidence="3" id="KW-1185">Reference proteome</keyword>
<reference evidence="2" key="1">
    <citation type="submission" date="2020-06" db="EMBL/GenBank/DDBJ databases">
        <title>WGS assembly of Ceratodon purpureus strain R40.</title>
        <authorList>
            <person name="Carey S.B."/>
            <person name="Jenkins J."/>
            <person name="Shu S."/>
            <person name="Lovell J.T."/>
            <person name="Sreedasyam A."/>
            <person name="Maumus F."/>
            <person name="Tiley G.P."/>
            <person name="Fernandez-Pozo N."/>
            <person name="Barry K."/>
            <person name="Chen C."/>
            <person name="Wang M."/>
            <person name="Lipzen A."/>
            <person name="Daum C."/>
            <person name="Saski C.A."/>
            <person name="Payton A.C."/>
            <person name="Mcbreen J.C."/>
            <person name="Conrad R.E."/>
            <person name="Kollar L.M."/>
            <person name="Olsson S."/>
            <person name="Huttunen S."/>
            <person name="Landis J.B."/>
            <person name="Wickett N.J."/>
            <person name="Johnson M.G."/>
            <person name="Rensing S.A."/>
            <person name="Grimwood J."/>
            <person name="Schmutz J."/>
            <person name="Mcdaniel S.F."/>
        </authorList>
    </citation>
    <scope>NUCLEOTIDE SEQUENCE</scope>
    <source>
        <strain evidence="2">R40</strain>
    </source>
</reference>
<feature type="region of interest" description="Disordered" evidence="1">
    <location>
        <begin position="1"/>
        <end position="21"/>
    </location>
</feature>
<name>A0A8T0HPF1_CERPU</name>
<dbReference type="AlphaFoldDB" id="A0A8T0HPF1"/>
<comment type="caution">
    <text evidence="2">The sequence shown here is derived from an EMBL/GenBank/DDBJ whole genome shotgun (WGS) entry which is preliminary data.</text>
</comment>
<proteinExistence type="predicted"/>
<evidence type="ECO:0000313" key="3">
    <source>
        <dbReference type="Proteomes" id="UP000822688"/>
    </source>
</evidence>
<evidence type="ECO:0000256" key="1">
    <source>
        <dbReference type="SAM" id="MobiDB-lite"/>
    </source>
</evidence>
<protein>
    <submittedName>
        <fullName evidence="2">Uncharacterized protein</fullName>
    </submittedName>
</protein>